<organism evidence="2 3">
    <name type="scientific">Acinetobacter defluvii</name>
    <dbReference type="NCBI Taxonomy" id="1871111"/>
    <lineage>
        <taxon>Bacteria</taxon>
        <taxon>Pseudomonadati</taxon>
        <taxon>Pseudomonadota</taxon>
        <taxon>Gammaproteobacteria</taxon>
        <taxon>Moraxellales</taxon>
        <taxon>Moraxellaceae</taxon>
        <taxon>Acinetobacter</taxon>
    </lineage>
</organism>
<evidence type="ECO:0000256" key="1">
    <source>
        <dbReference type="SAM" id="SignalP"/>
    </source>
</evidence>
<dbReference type="KEGG" id="adv:DJ533_15395"/>
<keyword evidence="1" id="KW-0732">Signal</keyword>
<accession>A0A2S2FHU4</accession>
<proteinExistence type="predicted"/>
<dbReference type="PROSITE" id="PS51257">
    <property type="entry name" value="PROKAR_LIPOPROTEIN"/>
    <property type="match status" value="1"/>
</dbReference>
<dbReference type="EMBL" id="CP029397">
    <property type="protein sequence ID" value="AWL30546.1"/>
    <property type="molecule type" value="Genomic_DNA"/>
</dbReference>
<dbReference type="OrthoDB" id="1274311at2"/>
<name>A0A2S2FHU4_9GAMM</name>
<dbReference type="RefSeq" id="WP_065994470.1">
    <property type="nucleotide sequence ID" value="NZ_CP029397.2"/>
</dbReference>
<reference evidence="2" key="1">
    <citation type="submission" date="2019-08" db="EMBL/GenBank/DDBJ databases">
        <title>The complete genome of Acinetobacter defluvii strain WCHAD010030.</title>
        <authorList>
            <person name="Hu Y."/>
            <person name="Qin J."/>
            <person name="Feng Y."/>
            <person name="Zong Z."/>
        </authorList>
    </citation>
    <scope>NUCLEOTIDE SEQUENCE</scope>
    <source>
        <strain evidence="2">WCHA30</strain>
    </source>
</reference>
<evidence type="ECO:0008006" key="4">
    <source>
        <dbReference type="Google" id="ProtNLM"/>
    </source>
</evidence>
<keyword evidence="3" id="KW-1185">Reference proteome</keyword>
<gene>
    <name evidence="2" type="ORF">DJ533_15395</name>
</gene>
<sequence length="210" mass="24087">MRKRLILSIFILSLVACAEPGTNKIEQEKNQLANADNDSSYQGLTFKDIPNQDTSYETIEANNIDENEILMNALQTELLKNQFELFENESGKTWSENDCDLNKVIQVKGEGLRVYNAKSKVGIGEKKNYFPDFTMLVFGFDDEAQAIQHFTTLKSAVFSNHGFCNGKTPENIVRHGNEIFYFATRAEMFRDYINEYADFIQNYKSIEQSP</sequence>
<dbReference type="Proteomes" id="UP000245977">
    <property type="component" value="Chromosome"/>
</dbReference>
<feature type="chain" id="PRO_5015522560" description="DUF3558 domain-containing protein" evidence="1">
    <location>
        <begin position="19"/>
        <end position="210"/>
    </location>
</feature>
<evidence type="ECO:0000313" key="2">
    <source>
        <dbReference type="EMBL" id="AWL30546.1"/>
    </source>
</evidence>
<feature type="signal peptide" evidence="1">
    <location>
        <begin position="1"/>
        <end position="18"/>
    </location>
</feature>
<evidence type="ECO:0000313" key="3">
    <source>
        <dbReference type="Proteomes" id="UP000245977"/>
    </source>
</evidence>
<dbReference type="AlphaFoldDB" id="A0A2S2FHU4"/>
<protein>
    <recommendedName>
        <fullName evidence="4">DUF3558 domain-containing protein</fullName>
    </recommendedName>
</protein>